<evidence type="ECO:0000313" key="4">
    <source>
        <dbReference type="Proteomes" id="UP000595437"/>
    </source>
</evidence>
<evidence type="ECO:0000256" key="1">
    <source>
        <dbReference type="ARBA" id="ARBA00009986"/>
    </source>
</evidence>
<gene>
    <name evidence="3" type="ORF">FKW44_000249</name>
</gene>
<evidence type="ECO:0000313" key="3">
    <source>
        <dbReference type="EMBL" id="QQP55801.1"/>
    </source>
</evidence>
<dbReference type="InterPro" id="IPR015590">
    <property type="entry name" value="Aldehyde_DH_dom"/>
</dbReference>
<dbReference type="InterPro" id="IPR016161">
    <property type="entry name" value="Ald_DH/histidinol_DH"/>
</dbReference>
<dbReference type="FunFam" id="3.40.605.10:FF:000050">
    <property type="entry name" value="Aldehyde dehydrogenase, mitochondrial"/>
    <property type="match status" value="1"/>
</dbReference>
<dbReference type="EMBL" id="CP045890">
    <property type="protein sequence ID" value="QQP55801.1"/>
    <property type="molecule type" value="Genomic_DNA"/>
</dbReference>
<dbReference type="InterPro" id="IPR016162">
    <property type="entry name" value="Ald_DH_N"/>
</dbReference>
<comment type="similarity">
    <text evidence="1">Belongs to the aldehyde dehydrogenase family.</text>
</comment>
<dbReference type="FunFam" id="3.40.605.10:FF:000026">
    <property type="entry name" value="Aldehyde dehydrogenase, putative"/>
    <property type="match status" value="1"/>
</dbReference>
<dbReference type="InterPro" id="IPR016163">
    <property type="entry name" value="Ald_DH_C"/>
</dbReference>
<organism evidence="3 4">
    <name type="scientific">Caligus rogercresseyi</name>
    <name type="common">Sea louse</name>
    <dbReference type="NCBI Taxonomy" id="217165"/>
    <lineage>
        <taxon>Eukaryota</taxon>
        <taxon>Metazoa</taxon>
        <taxon>Ecdysozoa</taxon>
        <taxon>Arthropoda</taxon>
        <taxon>Crustacea</taxon>
        <taxon>Multicrustacea</taxon>
        <taxon>Hexanauplia</taxon>
        <taxon>Copepoda</taxon>
        <taxon>Siphonostomatoida</taxon>
        <taxon>Caligidae</taxon>
        <taxon>Caligus</taxon>
    </lineage>
</organism>
<proteinExistence type="inferred from homology"/>
<dbReference type="Gene3D" id="3.40.309.10">
    <property type="entry name" value="Aldehyde Dehydrogenase, Chain A, domain 2"/>
    <property type="match status" value="1"/>
</dbReference>
<keyword evidence="4" id="KW-1185">Reference proteome</keyword>
<sequence length="454" mass="49074">MAGKVNIKYTQLFIDNEFVDAENGATFGTIDPATEEVAAKVAFGTAKKAFHHDSEWRTMDASKRGELMIKLAGLMERDKDIIAKLITIDNGKPLSLSEQEVAFALKVIRYYAGFSDKIHGSTLPVDGNFMSYTRKEPVGVVAQIVPWNFPVAMISWKWGPALATGCTVVLKPAEQTPLSSLYIASLGVINIVTGDGPLTGNAFSKNMDVDKITFTGSTEVGKLISACASDSNLKRSPIVVMNDCPSLDKAVEICHAAVFTFVGQVCCAGTRVLVQSGIHDEFVKKSAELAKSTQDGPQVNKEQMEKTLGLIECGVKEGALVHTGGKRAGSKGYYVEPTVFSNVRDDMTIAKEEIFGPVQSILKFDTLEEAIERANDTTYGLAAGIITSNHDAMTRFSQCVQAGSIWINCYNTVMTQAPFGGFKQSGIGRELGEEGLRNYLESKTITIAINSKCS</sequence>
<dbReference type="OrthoDB" id="310895at2759"/>
<dbReference type="GO" id="GO:0016620">
    <property type="term" value="F:oxidoreductase activity, acting on the aldehyde or oxo group of donors, NAD or NADP as acceptor"/>
    <property type="evidence" value="ECO:0007669"/>
    <property type="project" value="InterPro"/>
</dbReference>
<reference evidence="4" key="1">
    <citation type="submission" date="2021-01" db="EMBL/GenBank/DDBJ databases">
        <title>Caligus Genome Assembly.</title>
        <authorList>
            <person name="Gallardo-Escarate C."/>
        </authorList>
    </citation>
    <scope>NUCLEOTIDE SEQUENCE [LARGE SCALE GENOMIC DNA]</scope>
</reference>
<dbReference type="Gene3D" id="3.40.605.10">
    <property type="entry name" value="Aldehyde Dehydrogenase, Chain A, domain 1"/>
    <property type="match status" value="1"/>
</dbReference>
<dbReference type="Proteomes" id="UP000595437">
    <property type="component" value="Chromosome 1"/>
</dbReference>
<evidence type="ECO:0000259" key="2">
    <source>
        <dbReference type="Pfam" id="PF00171"/>
    </source>
</evidence>
<dbReference type="SUPFAM" id="SSF53720">
    <property type="entry name" value="ALDH-like"/>
    <property type="match status" value="1"/>
</dbReference>
<dbReference type="AlphaFoldDB" id="A0A7T8KH49"/>
<name>A0A7T8KH49_CALRO</name>
<feature type="domain" description="Aldehyde dehydrogenase" evidence="2">
    <location>
        <begin position="20"/>
        <end position="445"/>
    </location>
</feature>
<accession>A0A7T8KH49</accession>
<dbReference type="Pfam" id="PF00171">
    <property type="entry name" value="Aldedh"/>
    <property type="match status" value="1"/>
</dbReference>
<dbReference type="PANTHER" id="PTHR11699">
    <property type="entry name" value="ALDEHYDE DEHYDROGENASE-RELATED"/>
    <property type="match status" value="1"/>
</dbReference>
<dbReference type="FunFam" id="3.40.309.10:FF:000001">
    <property type="entry name" value="Mitochondrial aldehyde dehydrogenase 2"/>
    <property type="match status" value="1"/>
</dbReference>
<protein>
    <recommendedName>
        <fullName evidence="2">Aldehyde dehydrogenase domain-containing protein</fullName>
    </recommendedName>
</protein>